<evidence type="ECO:0000256" key="9">
    <source>
        <dbReference type="SAM" id="Phobius"/>
    </source>
</evidence>
<keyword evidence="2" id="KW-0813">Transport</keyword>
<evidence type="ECO:0000256" key="4">
    <source>
        <dbReference type="ARBA" id="ARBA00022737"/>
    </source>
</evidence>
<dbReference type="Proteomes" id="UP000092555">
    <property type="component" value="Unassembled WGS sequence"/>
</dbReference>
<sequence length="266" mass="29563">MSSPVFMMIKLIGGPILSNRVILQLAFRQAKTMGYTRVLVASLGAIIVAVSSFIKVPHIKKLLKPKTALQRAHLVEGVLKQSVQLETLAQFVHVAYNKQQGNSFVNYGESLLLGLQNTVLLLVIEYYQIRKAVYLSSAILDNEQKEKSLRKLVLPMLTITGLIVYITKIAPPGLILALQLANIPISIAAKVPQIRKNTMLRSTTHLSGITVGANVLGSLARVFTTMSNFKRSQFRDFVLLTGYLSSLLLNSVLVVQIWKYRNENFN</sequence>
<keyword evidence="6 8" id="KW-0472">Membrane</keyword>
<feature type="transmembrane region" description="Helical" evidence="9">
    <location>
        <begin position="237"/>
        <end position="258"/>
    </location>
</feature>
<dbReference type="OrthoDB" id="271506at2759"/>
<dbReference type="PANTHER" id="PTHR12226">
    <property type="entry name" value="MANNOSE-P-DOLICHOL UTILIZATION DEFECT 1 LEC35 -RELATED"/>
    <property type="match status" value="1"/>
</dbReference>
<reference evidence="10 11" key="1">
    <citation type="submission" date="2016-05" db="EMBL/GenBank/DDBJ databases">
        <title>Comparative genomics of biotechnologically important yeasts.</title>
        <authorList>
            <consortium name="DOE Joint Genome Institute"/>
            <person name="Riley R."/>
            <person name="Haridas S."/>
            <person name="Wolfe K.H."/>
            <person name="Lopes M.R."/>
            <person name="Hittinger C.T."/>
            <person name="Goker M."/>
            <person name="Salamov A."/>
            <person name="Wisecaver J."/>
            <person name="Long T.M."/>
            <person name="Aerts A.L."/>
            <person name="Barry K."/>
            <person name="Choi C."/>
            <person name="Clum A."/>
            <person name="Coughlan A.Y."/>
            <person name="Deshpande S."/>
            <person name="Douglass A.P."/>
            <person name="Hanson S.J."/>
            <person name="Klenk H.-P."/>
            <person name="LaButti K."/>
            <person name="Lapidus A."/>
            <person name="Lindquist E."/>
            <person name="Lipzen A."/>
            <person name="Meier-kolthoff J.P."/>
            <person name="Ohm R.A."/>
            <person name="Otillar R.P."/>
            <person name="Pangilinan J."/>
            <person name="Peng Y."/>
            <person name="Rokas A."/>
            <person name="Rosa C.A."/>
            <person name="Scheuner C."/>
            <person name="Sibirny A.A."/>
            <person name="Slot J.C."/>
            <person name="Stielow J.B."/>
            <person name="Sun H."/>
            <person name="Kurtzman C.P."/>
            <person name="Blackwell M."/>
            <person name="Grigoriev I.V."/>
            <person name="Jeffries T.W."/>
        </authorList>
    </citation>
    <scope>NUCLEOTIDE SEQUENCE [LARGE SCALE GENOMIC DNA]</scope>
    <source>
        <strain evidence="10 11">NRRL YB-4993</strain>
    </source>
</reference>
<dbReference type="PANTHER" id="PTHR12226:SF2">
    <property type="entry name" value="MANNOSE-P-DOLICHOL UTILIZATION DEFECT 1 PROTEIN"/>
    <property type="match status" value="1"/>
</dbReference>
<evidence type="ECO:0000256" key="5">
    <source>
        <dbReference type="ARBA" id="ARBA00022989"/>
    </source>
</evidence>
<proteinExistence type="inferred from homology"/>
<comment type="subcellular location">
    <subcellularLocation>
        <location evidence="1 8">Membrane</location>
        <topology evidence="1 8">Multi-pass membrane protein</topology>
    </subcellularLocation>
</comment>
<accession>A0A1A0HHF7</accession>
<organism evidence="10 11">
    <name type="scientific">Metschnikowia bicuspidata var. bicuspidata NRRL YB-4993</name>
    <dbReference type="NCBI Taxonomy" id="869754"/>
    <lineage>
        <taxon>Eukaryota</taxon>
        <taxon>Fungi</taxon>
        <taxon>Dikarya</taxon>
        <taxon>Ascomycota</taxon>
        <taxon>Saccharomycotina</taxon>
        <taxon>Pichiomycetes</taxon>
        <taxon>Metschnikowiaceae</taxon>
        <taxon>Metschnikowia</taxon>
    </lineage>
</organism>
<keyword evidence="5 8" id="KW-1133">Transmembrane helix</keyword>
<comment type="caution">
    <text evidence="10">The sequence shown here is derived from an EMBL/GenBank/DDBJ whole genome shotgun (WGS) entry which is preliminary data.</text>
</comment>
<keyword evidence="3 8" id="KW-0812">Transmembrane</keyword>
<gene>
    <name evidence="10" type="ORF">METBIDRAFT_37787</name>
</gene>
<comment type="similarity">
    <text evidence="7">Belongs to the MPDU1 (TC 2.A.43.3) family.</text>
</comment>
<feature type="transmembrane region" description="Helical" evidence="9">
    <location>
        <begin position="35"/>
        <end position="54"/>
    </location>
</feature>
<evidence type="ECO:0000313" key="11">
    <source>
        <dbReference type="Proteomes" id="UP000092555"/>
    </source>
</evidence>
<dbReference type="STRING" id="869754.A0A1A0HHF7"/>
<evidence type="ECO:0000256" key="6">
    <source>
        <dbReference type="ARBA" id="ARBA00023136"/>
    </source>
</evidence>
<evidence type="ECO:0000313" key="10">
    <source>
        <dbReference type="EMBL" id="OBA23278.1"/>
    </source>
</evidence>
<evidence type="ECO:0000256" key="8">
    <source>
        <dbReference type="PIRNR" id="PIRNR023381"/>
    </source>
</evidence>
<dbReference type="GO" id="GO:0016020">
    <property type="term" value="C:membrane"/>
    <property type="evidence" value="ECO:0007669"/>
    <property type="project" value="UniProtKB-SubCell"/>
</dbReference>
<dbReference type="Pfam" id="PF04193">
    <property type="entry name" value="PQ-loop"/>
    <property type="match status" value="1"/>
</dbReference>
<name>A0A1A0HHF7_9ASCO</name>
<evidence type="ECO:0000256" key="1">
    <source>
        <dbReference type="ARBA" id="ARBA00004141"/>
    </source>
</evidence>
<evidence type="ECO:0000256" key="7">
    <source>
        <dbReference type="ARBA" id="ARBA00038475"/>
    </source>
</evidence>
<dbReference type="GeneID" id="30029891"/>
<dbReference type="Gene3D" id="1.20.1280.290">
    <property type="match status" value="1"/>
</dbReference>
<dbReference type="PIRSF" id="PIRSF023381">
    <property type="entry name" value="MannP-dilichol_defect-1p"/>
    <property type="match status" value="1"/>
</dbReference>
<dbReference type="RefSeq" id="XP_018713759.1">
    <property type="nucleotide sequence ID" value="XM_018856915.1"/>
</dbReference>
<evidence type="ECO:0000256" key="3">
    <source>
        <dbReference type="ARBA" id="ARBA00022692"/>
    </source>
</evidence>
<evidence type="ECO:0000256" key="2">
    <source>
        <dbReference type="ARBA" id="ARBA00022448"/>
    </source>
</evidence>
<dbReference type="InterPro" id="IPR016817">
    <property type="entry name" value="MannP-dilichol_defect-1"/>
</dbReference>
<keyword evidence="11" id="KW-1185">Reference proteome</keyword>
<protein>
    <recommendedName>
        <fullName evidence="8">Solute carrier family 66 member 3</fullName>
    </recommendedName>
</protein>
<dbReference type="InterPro" id="IPR006603">
    <property type="entry name" value="PQ-loop_rpt"/>
</dbReference>
<dbReference type="EMBL" id="LXTC01000001">
    <property type="protein sequence ID" value="OBA23278.1"/>
    <property type="molecule type" value="Genomic_DNA"/>
</dbReference>
<feature type="transmembrane region" description="Helical" evidence="9">
    <location>
        <begin position="6"/>
        <end position="23"/>
    </location>
</feature>
<keyword evidence="4" id="KW-0677">Repeat</keyword>
<dbReference type="AlphaFoldDB" id="A0A1A0HHF7"/>